<gene>
    <name evidence="5" type="ORF">EIN_381310</name>
</gene>
<reference evidence="5 6" key="1">
    <citation type="submission" date="2012-10" db="EMBL/GenBank/DDBJ databases">
        <authorList>
            <person name="Zafar N."/>
            <person name="Inman J."/>
            <person name="Hall N."/>
            <person name="Lorenzi H."/>
            <person name="Caler E."/>
        </authorList>
    </citation>
    <scope>NUCLEOTIDE SEQUENCE [LARGE SCALE GENOMIC DNA]</scope>
    <source>
        <strain evidence="5 6">IP1</strain>
    </source>
</reference>
<dbReference type="AlphaFoldDB" id="A0A0A1UG24"/>
<dbReference type="KEGG" id="eiv:EIN_381310"/>
<dbReference type="OMA" id="ENLIVEW"/>
<evidence type="ECO:0000313" key="5">
    <source>
        <dbReference type="EMBL" id="ELP92164.1"/>
    </source>
</evidence>
<evidence type="ECO:0000259" key="4">
    <source>
        <dbReference type="PROSITE" id="PS50021"/>
    </source>
</evidence>
<dbReference type="PROSITE" id="PS50021">
    <property type="entry name" value="CH"/>
    <property type="match status" value="1"/>
</dbReference>
<dbReference type="Gene3D" id="1.10.418.10">
    <property type="entry name" value="Calponin-like domain"/>
    <property type="match status" value="1"/>
</dbReference>
<name>A0A0A1UG24_ENTIV</name>
<dbReference type="EMBL" id="KB206395">
    <property type="protein sequence ID" value="ELP92164.1"/>
    <property type="molecule type" value="Genomic_DNA"/>
</dbReference>
<feature type="coiled-coil region" evidence="3">
    <location>
        <begin position="147"/>
        <end position="267"/>
    </location>
</feature>
<evidence type="ECO:0000256" key="1">
    <source>
        <dbReference type="ARBA" id="ARBA00022737"/>
    </source>
</evidence>
<dbReference type="PANTHER" id="PTHR19961:SF18">
    <property type="entry name" value="FI19014P1"/>
    <property type="match status" value="1"/>
</dbReference>
<dbReference type="PANTHER" id="PTHR19961">
    <property type="entry name" value="FIMBRIN/PLASTIN"/>
    <property type="match status" value="1"/>
</dbReference>
<dbReference type="OrthoDB" id="27871at2759"/>
<dbReference type="InterPro" id="IPR039959">
    <property type="entry name" value="Fimbrin/Plastin"/>
</dbReference>
<dbReference type="InterPro" id="IPR001715">
    <property type="entry name" value="CH_dom"/>
</dbReference>
<organism evidence="5 6">
    <name type="scientific">Entamoeba invadens IP1</name>
    <dbReference type="NCBI Taxonomy" id="370355"/>
    <lineage>
        <taxon>Eukaryota</taxon>
        <taxon>Amoebozoa</taxon>
        <taxon>Evosea</taxon>
        <taxon>Archamoebae</taxon>
        <taxon>Mastigamoebida</taxon>
        <taxon>Entamoebidae</taxon>
        <taxon>Entamoeba</taxon>
    </lineage>
</organism>
<evidence type="ECO:0000256" key="2">
    <source>
        <dbReference type="ARBA" id="ARBA00023203"/>
    </source>
</evidence>
<dbReference type="GO" id="GO:0051015">
    <property type="term" value="F:actin filament binding"/>
    <property type="evidence" value="ECO:0007669"/>
    <property type="project" value="InterPro"/>
</dbReference>
<dbReference type="SUPFAM" id="SSF47576">
    <property type="entry name" value="Calponin-homology domain, CH-domain"/>
    <property type="match status" value="1"/>
</dbReference>
<dbReference type="GO" id="GO:0051639">
    <property type="term" value="P:actin filament network formation"/>
    <property type="evidence" value="ECO:0007669"/>
    <property type="project" value="TreeGrafter"/>
</dbReference>
<keyword evidence="2" id="KW-0009">Actin-binding</keyword>
<dbReference type="Proteomes" id="UP000014680">
    <property type="component" value="Unassembled WGS sequence"/>
</dbReference>
<accession>A0A0A1UG24</accession>
<dbReference type="RefSeq" id="XP_004258935.1">
    <property type="nucleotide sequence ID" value="XM_004258887.1"/>
</dbReference>
<dbReference type="GeneID" id="14891170"/>
<keyword evidence="3" id="KW-0175">Coiled coil</keyword>
<dbReference type="Pfam" id="PF00307">
    <property type="entry name" value="CH"/>
    <property type="match status" value="1"/>
</dbReference>
<dbReference type="GO" id="GO:0005737">
    <property type="term" value="C:cytoplasm"/>
    <property type="evidence" value="ECO:0007669"/>
    <property type="project" value="TreeGrafter"/>
</dbReference>
<keyword evidence="6" id="KW-1185">Reference proteome</keyword>
<dbReference type="GO" id="GO:0005884">
    <property type="term" value="C:actin filament"/>
    <property type="evidence" value="ECO:0007669"/>
    <property type="project" value="TreeGrafter"/>
</dbReference>
<dbReference type="InterPro" id="IPR036872">
    <property type="entry name" value="CH_dom_sf"/>
</dbReference>
<dbReference type="VEuPathDB" id="AmoebaDB:EIN_381310"/>
<sequence length="396" mass="45460">MGDYVFQNLDDNTLMTCDPEIIYRQYQMLTDGFLKILFAVEPTFNLGSPLAGELQRSVNQNRLVRGDYLVKYAENQQARQKVLEQGQKIRKMEKEYEKKKVDSLDEQKSLQTSLQKLITESEAGRESVKKLYTSTETEFDNLLRDVLAPLIEQIENVQHEINILKEQKQQINSEEISGNAEDLKTLLEKSKTKLEGDLEEKNKTLSSLESKAKEIDQSKTENEEMLEAKTAFLEKITKDSAKMDEQLKELRKQAEAKRLEEDKKKEEAIVQSLPRPNHVSNLEENLIVEWFSKFGLQVKNFDKDFNDGLLICQIVDKIKPGSVNWNLIAKPRGNKPLNIFQRRTNCTVLIEMVNSLGLLKTGIGSEDITSGNSKMLKGFFRTLMVWESTLNKSLLG</sequence>
<evidence type="ECO:0000256" key="3">
    <source>
        <dbReference type="SAM" id="Coils"/>
    </source>
</evidence>
<dbReference type="GO" id="GO:0051017">
    <property type="term" value="P:actin filament bundle assembly"/>
    <property type="evidence" value="ECO:0007669"/>
    <property type="project" value="InterPro"/>
</dbReference>
<dbReference type="SMART" id="SM00033">
    <property type="entry name" value="CH"/>
    <property type="match status" value="1"/>
</dbReference>
<dbReference type="GO" id="GO:0032432">
    <property type="term" value="C:actin filament bundle"/>
    <property type="evidence" value="ECO:0007669"/>
    <property type="project" value="TreeGrafter"/>
</dbReference>
<keyword evidence="1" id="KW-0677">Repeat</keyword>
<feature type="domain" description="Calponin-homology (CH)" evidence="4">
    <location>
        <begin position="272"/>
        <end position="388"/>
    </location>
</feature>
<evidence type="ECO:0000313" key="6">
    <source>
        <dbReference type="Proteomes" id="UP000014680"/>
    </source>
</evidence>
<protein>
    <recommendedName>
        <fullName evidence="4">Calponin-homology (CH) domain-containing protein</fullName>
    </recommendedName>
</protein>
<proteinExistence type="predicted"/>